<evidence type="ECO:0000259" key="1">
    <source>
        <dbReference type="PROSITE" id="PS50838"/>
    </source>
</evidence>
<dbReference type="EMBL" id="JAODUO010000222">
    <property type="protein sequence ID" value="KAK2185794.1"/>
    <property type="molecule type" value="Genomic_DNA"/>
</dbReference>
<dbReference type="Proteomes" id="UP001209878">
    <property type="component" value="Unassembled WGS sequence"/>
</dbReference>
<organism evidence="2 3">
    <name type="scientific">Ridgeia piscesae</name>
    <name type="common">Tubeworm</name>
    <dbReference type="NCBI Taxonomy" id="27915"/>
    <lineage>
        <taxon>Eukaryota</taxon>
        <taxon>Metazoa</taxon>
        <taxon>Spiralia</taxon>
        <taxon>Lophotrochozoa</taxon>
        <taxon>Annelida</taxon>
        <taxon>Polychaeta</taxon>
        <taxon>Sedentaria</taxon>
        <taxon>Canalipalpata</taxon>
        <taxon>Sabellida</taxon>
        <taxon>Siboglinidae</taxon>
        <taxon>Ridgeia</taxon>
    </lineage>
</organism>
<gene>
    <name evidence="2" type="ORF">NP493_222g02010</name>
</gene>
<dbReference type="Pfam" id="PF01454">
    <property type="entry name" value="MAGE"/>
    <property type="match status" value="1"/>
</dbReference>
<dbReference type="InterPro" id="IPR041899">
    <property type="entry name" value="MAGE_WH2"/>
</dbReference>
<dbReference type="PANTHER" id="PTHR11736">
    <property type="entry name" value="MELANOMA-ASSOCIATED ANTIGEN MAGE ANTIGEN"/>
    <property type="match status" value="1"/>
</dbReference>
<protein>
    <recommendedName>
        <fullName evidence="1">MAGE domain-containing protein</fullName>
    </recommendedName>
</protein>
<dbReference type="Gene3D" id="1.10.10.1200">
    <property type="entry name" value="MAGE homology domain, winged helix WH1 motif"/>
    <property type="match status" value="1"/>
</dbReference>
<sequence length="233" mass="27341">MPSTQTLTQAERYVASLPKEEGQPKVCDLVQYLLIMDQKKIPIKKLDINKYVLKEHSRAFNMFFRRAKTTLKEVFGINLIELDAKQKSYILVNILENDDDRAHLVWPPEDNAKMGLLMVILTTIFMKGNIMQDSLLYHMLKKLGIDTEQNHPVFGDLKRLITQEFVRMGYLEYVRDPKSDPPVYDFKWGPRAKLEISKRNALDFVCQIYEVDPEIWTSQWQDVKREEELTNGN</sequence>
<name>A0AAD9UDX2_RIDPI</name>
<dbReference type="FunFam" id="1.10.10.1210:FF:000001">
    <property type="entry name" value="melanoma-associated antigen D1"/>
    <property type="match status" value="1"/>
</dbReference>
<dbReference type="SMART" id="SM01373">
    <property type="entry name" value="MAGE"/>
    <property type="match status" value="1"/>
</dbReference>
<dbReference type="InterPro" id="IPR037445">
    <property type="entry name" value="MAGE"/>
</dbReference>
<evidence type="ECO:0000313" key="2">
    <source>
        <dbReference type="EMBL" id="KAK2185794.1"/>
    </source>
</evidence>
<keyword evidence="3" id="KW-1185">Reference proteome</keyword>
<reference evidence="2" key="1">
    <citation type="journal article" date="2023" name="Mol. Biol. Evol.">
        <title>Third-Generation Sequencing Reveals the Adaptive Role of the Epigenome in Three Deep-Sea Polychaetes.</title>
        <authorList>
            <person name="Perez M."/>
            <person name="Aroh O."/>
            <person name="Sun Y."/>
            <person name="Lan Y."/>
            <person name="Juniper S.K."/>
            <person name="Young C.R."/>
            <person name="Angers B."/>
            <person name="Qian P.Y."/>
        </authorList>
    </citation>
    <scope>NUCLEOTIDE SEQUENCE</scope>
    <source>
        <strain evidence="2">R07B-5</strain>
    </source>
</reference>
<accession>A0AAD9UDX2</accession>
<proteinExistence type="predicted"/>
<dbReference type="PANTHER" id="PTHR11736:SF14">
    <property type="entry name" value="NSE3 HOMOLOG, SMC5-SMC6 COMPLEX COMPONENT"/>
    <property type="match status" value="1"/>
</dbReference>
<dbReference type="GO" id="GO:0005634">
    <property type="term" value="C:nucleus"/>
    <property type="evidence" value="ECO:0007669"/>
    <property type="project" value="TreeGrafter"/>
</dbReference>
<dbReference type="AlphaFoldDB" id="A0AAD9UDX2"/>
<dbReference type="PROSITE" id="PS50838">
    <property type="entry name" value="MAGE"/>
    <property type="match status" value="1"/>
</dbReference>
<dbReference type="InterPro" id="IPR041898">
    <property type="entry name" value="MAGE_WH1"/>
</dbReference>
<dbReference type="Gene3D" id="1.10.10.1210">
    <property type="entry name" value="MAGE homology domain, winged helix WH2 motif"/>
    <property type="match status" value="1"/>
</dbReference>
<dbReference type="InterPro" id="IPR002190">
    <property type="entry name" value="MHD_dom"/>
</dbReference>
<feature type="domain" description="MAGE" evidence="1">
    <location>
        <begin position="22"/>
        <end position="223"/>
    </location>
</feature>
<comment type="caution">
    <text evidence="2">The sequence shown here is derived from an EMBL/GenBank/DDBJ whole genome shotgun (WGS) entry which is preliminary data.</text>
</comment>
<evidence type="ECO:0000313" key="3">
    <source>
        <dbReference type="Proteomes" id="UP001209878"/>
    </source>
</evidence>